<keyword evidence="2" id="KW-1185">Reference proteome</keyword>
<protein>
    <submittedName>
        <fullName evidence="1">Uncharacterized protein</fullName>
    </submittedName>
</protein>
<evidence type="ECO:0000313" key="1">
    <source>
        <dbReference type="EMBL" id="SDF85258.1"/>
    </source>
</evidence>
<proteinExistence type="predicted"/>
<name>A0A1G7PGC9_9LACT</name>
<dbReference type="STRING" id="120956.SAMN05421791_101243"/>
<sequence length="67" mass="7582">MNNKEYKSGRLTLKGMNPATEKSFMVTIQGLIENVTPEQVQVIKDQMDQLTINPTDTAQAIYAYNFV</sequence>
<evidence type="ECO:0000313" key="2">
    <source>
        <dbReference type="Proteomes" id="UP000199708"/>
    </source>
</evidence>
<dbReference type="EMBL" id="FNCK01000001">
    <property type="protein sequence ID" value="SDF85258.1"/>
    <property type="molecule type" value="Genomic_DNA"/>
</dbReference>
<organism evidence="1 2">
    <name type="scientific">Facklamia miroungae</name>
    <dbReference type="NCBI Taxonomy" id="120956"/>
    <lineage>
        <taxon>Bacteria</taxon>
        <taxon>Bacillati</taxon>
        <taxon>Bacillota</taxon>
        <taxon>Bacilli</taxon>
        <taxon>Lactobacillales</taxon>
        <taxon>Aerococcaceae</taxon>
        <taxon>Facklamia</taxon>
    </lineage>
</organism>
<accession>A0A1G7PGC9</accession>
<gene>
    <name evidence="1" type="ORF">SAMN05421791_101243</name>
</gene>
<dbReference type="AlphaFoldDB" id="A0A1G7PGC9"/>
<dbReference type="RefSeq" id="WP_090288945.1">
    <property type="nucleotide sequence ID" value="NZ_FNCK01000001.1"/>
</dbReference>
<reference evidence="1 2" key="1">
    <citation type="submission" date="2016-10" db="EMBL/GenBank/DDBJ databases">
        <authorList>
            <person name="de Groot N.N."/>
        </authorList>
    </citation>
    <scope>NUCLEOTIDE SEQUENCE [LARGE SCALE GENOMIC DNA]</scope>
    <source>
        <strain evidence="1 2">ATCC BAA-466</strain>
    </source>
</reference>
<dbReference type="Proteomes" id="UP000199708">
    <property type="component" value="Unassembled WGS sequence"/>
</dbReference>